<dbReference type="SUPFAM" id="SSF55781">
    <property type="entry name" value="GAF domain-like"/>
    <property type="match status" value="2"/>
</dbReference>
<evidence type="ECO:0000256" key="4">
    <source>
        <dbReference type="ARBA" id="ARBA00022553"/>
    </source>
</evidence>
<evidence type="ECO:0000256" key="2">
    <source>
        <dbReference type="ARBA" id="ARBA00006402"/>
    </source>
</evidence>
<dbReference type="Gene3D" id="3.30.565.10">
    <property type="entry name" value="Histidine kinase-like ATPase, C-terminal domain"/>
    <property type="match status" value="1"/>
</dbReference>
<sequence length="725" mass="80985">MPADNKIQSYAHVVVLDAATHTVRAASSNLQDITGAAAGAMVGWAATDLFPQDILDGLPANRDRRVPLPQRIGSDGPVDWGHRQIIPFFDQDVIVLEIEPYLQNQLGSLDREVALNDITKGLLEASDSNELLNMVCQKLAAYLKFNRVIAYQFEDNGAGLVRNEYNDGRLPAMLNLRFRASDFPDEGYKLHERETVLNFAISSIPFATVQGDLGAGTHSVNYYLGCRTPYPIFEQFMVESAFKTLLSIAIIVDGKPWGMLFGHAIPETRLDYQLRTFAHLIGTLTGQNITYRLLEEMRQRLLSSDVVRSTLRERIAGASTLRKGLLGTDPSLLEYVTPSSGAALLVEDKFAVLGITPPKHEVLELAVWCRQASGTEDLFVTNCLEKQYGSEHLRELASGILFLPLNASRSEWIIWFRPELVEEIIYGSSDNNQQETGEARYVSVTESRRGYALAWSMAQIRAARDLQAFVRDVVMERYTHLRRVNQQLKTAYAEMEDFSYMVSHDLRAPLRGIDGFAEILLEDYGTGIGEGGKEIIQTIQYNAARMNQFIADILELSRVGRAKLIINDISVADLVADTLRDVNQQMGLAAELTVQQPMPPIRGDRDQLAVVFRQLISNAIKYSGTRKKAEIVIGFRPAAAGARFGEFFICDNGIGIETQHQQRVFGMFNRLVTQEDYAGNGVGLAIVRRIIKRHHGDIRIESNPDQGVTFLFHTDLPAPIFEKTS</sequence>
<dbReference type="InterPro" id="IPR003594">
    <property type="entry name" value="HATPase_dom"/>
</dbReference>
<dbReference type="PANTHER" id="PTHR42878">
    <property type="entry name" value="TWO-COMPONENT HISTIDINE KINASE"/>
    <property type="match status" value="1"/>
</dbReference>
<comment type="catalytic activity">
    <reaction evidence="1">
        <text>ATP + protein L-histidine = ADP + protein N-phospho-L-histidine.</text>
        <dbReference type="EC" id="2.7.13.3"/>
    </reaction>
</comment>
<keyword evidence="10" id="KW-1185">Reference proteome</keyword>
<dbReference type="SMART" id="SM00388">
    <property type="entry name" value="HisKA"/>
    <property type="match status" value="1"/>
</dbReference>
<dbReference type="InterPro" id="IPR029016">
    <property type="entry name" value="GAF-like_dom_sf"/>
</dbReference>
<dbReference type="Gene3D" id="3.30.450.20">
    <property type="entry name" value="PAS domain"/>
    <property type="match status" value="1"/>
</dbReference>
<dbReference type="CDD" id="cd00082">
    <property type="entry name" value="HisKA"/>
    <property type="match status" value="1"/>
</dbReference>
<dbReference type="SUPFAM" id="SSF55874">
    <property type="entry name" value="ATPase domain of HSP90 chaperone/DNA topoisomerase II/histidine kinase"/>
    <property type="match status" value="1"/>
</dbReference>
<comment type="caution">
    <text evidence="9">The sequence shown here is derived from an EMBL/GenBank/DDBJ whole genome shotgun (WGS) entry which is preliminary data.</text>
</comment>
<accession>A0ABN8F2Q1</accession>
<evidence type="ECO:0000256" key="3">
    <source>
        <dbReference type="ARBA" id="ARBA00012438"/>
    </source>
</evidence>
<dbReference type="Pfam" id="PF00360">
    <property type="entry name" value="PHY"/>
    <property type="match status" value="1"/>
</dbReference>
<dbReference type="PROSITE" id="PS50046">
    <property type="entry name" value="PHYTOCHROME_2"/>
    <property type="match status" value="1"/>
</dbReference>
<dbReference type="SUPFAM" id="SSF47384">
    <property type="entry name" value="Homodimeric domain of signal transducing histidine kinase"/>
    <property type="match status" value="1"/>
</dbReference>
<protein>
    <recommendedName>
        <fullName evidence="3">histidine kinase</fullName>
        <ecNumber evidence="3">2.7.13.3</ecNumber>
    </recommendedName>
</protein>
<dbReference type="SUPFAM" id="SSF55785">
    <property type="entry name" value="PYP-like sensor domain (PAS domain)"/>
    <property type="match status" value="1"/>
</dbReference>
<organism evidence="9 10">
    <name type="scientific">Neolewinella maritima</name>
    <dbReference type="NCBI Taxonomy" id="1383882"/>
    <lineage>
        <taxon>Bacteria</taxon>
        <taxon>Pseudomonadati</taxon>
        <taxon>Bacteroidota</taxon>
        <taxon>Saprospiria</taxon>
        <taxon>Saprospirales</taxon>
        <taxon>Lewinellaceae</taxon>
        <taxon>Neolewinella</taxon>
    </lineage>
</organism>
<evidence type="ECO:0000313" key="9">
    <source>
        <dbReference type="EMBL" id="CAH0999001.1"/>
    </source>
</evidence>
<dbReference type="InterPro" id="IPR036890">
    <property type="entry name" value="HATPase_C_sf"/>
</dbReference>
<dbReference type="InterPro" id="IPR004358">
    <property type="entry name" value="Sig_transdc_His_kin-like_C"/>
</dbReference>
<gene>
    <name evidence="9" type="primary">cph1_3</name>
    <name evidence="9" type="ORF">LEM8419_00294</name>
</gene>
<dbReference type="InterPro" id="IPR050351">
    <property type="entry name" value="BphY/WalK/GraS-like"/>
</dbReference>
<dbReference type="InterPro" id="IPR035965">
    <property type="entry name" value="PAS-like_dom_sf"/>
</dbReference>
<dbReference type="SMART" id="SM00387">
    <property type="entry name" value="HATPase_c"/>
    <property type="match status" value="1"/>
</dbReference>
<dbReference type="Proteomes" id="UP000837803">
    <property type="component" value="Unassembled WGS sequence"/>
</dbReference>
<dbReference type="PANTHER" id="PTHR42878:SF15">
    <property type="entry name" value="BACTERIOPHYTOCHROME"/>
    <property type="match status" value="1"/>
</dbReference>
<dbReference type="Gene3D" id="3.30.450.40">
    <property type="match status" value="1"/>
</dbReference>
<dbReference type="EC" id="2.7.13.3" evidence="3"/>
<dbReference type="InterPro" id="IPR043150">
    <property type="entry name" value="Phytochrome_PHY_sf"/>
</dbReference>
<evidence type="ECO:0000259" key="7">
    <source>
        <dbReference type="PROSITE" id="PS50046"/>
    </source>
</evidence>
<feature type="domain" description="Phytochrome chromophore attachment site" evidence="7">
    <location>
        <begin position="127"/>
        <end position="283"/>
    </location>
</feature>
<dbReference type="EMBL" id="CAKLPZ010000001">
    <property type="protein sequence ID" value="CAH0999001.1"/>
    <property type="molecule type" value="Genomic_DNA"/>
</dbReference>
<evidence type="ECO:0000256" key="1">
    <source>
        <dbReference type="ARBA" id="ARBA00000085"/>
    </source>
</evidence>
<evidence type="ECO:0000259" key="8">
    <source>
        <dbReference type="PROSITE" id="PS50109"/>
    </source>
</evidence>
<dbReference type="GO" id="GO:0004673">
    <property type="term" value="F:protein histidine kinase activity"/>
    <property type="evidence" value="ECO:0007669"/>
    <property type="project" value="UniProtKB-EC"/>
</dbReference>
<dbReference type="PROSITE" id="PS50109">
    <property type="entry name" value="HIS_KIN"/>
    <property type="match status" value="1"/>
</dbReference>
<keyword evidence="6" id="KW-0418">Kinase</keyword>
<dbReference type="Gene3D" id="3.30.450.270">
    <property type="match status" value="1"/>
</dbReference>
<proteinExistence type="inferred from homology"/>
<reference evidence="9" key="1">
    <citation type="submission" date="2021-12" db="EMBL/GenBank/DDBJ databases">
        <authorList>
            <person name="Rodrigo-Torres L."/>
            <person name="Arahal R. D."/>
            <person name="Lucena T."/>
        </authorList>
    </citation>
    <scope>NUCLEOTIDE SEQUENCE</scope>
    <source>
        <strain evidence="9">CECT 8419</strain>
    </source>
</reference>
<evidence type="ECO:0000256" key="6">
    <source>
        <dbReference type="ARBA" id="ARBA00022777"/>
    </source>
</evidence>
<comment type="similarity">
    <text evidence="2">In the N-terminal section; belongs to the phytochrome family.</text>
</comment>
<dbReference type="InterPro" id="IPR036097">
    <property type="entry name" value="HisK_dim/P_sf"/>
</dbReference>
<keyword evidence="4" id="KW-0597">Phosphoprotein</keyword>
<dbReference type="Pfam" id="PF00512">
    <property type="entry name" value="HisKA"/>
    <property type="match status" value="1"/>
</dbReference>
<dbReference type="InterPro" id="IPR016132">
    <property type="entry name" value="Phyto_chromo_attachment"/>
</dbReference>
<dbReference type="RefSeq" id="WP_238749199.1">
    <property type="nucleotide sequence ID" value="NZ_CAKLPZ010000001.1"/>
</dbReference>
<dbReference type="Gene3D" id="1.10.287.130">
    <property type="match status" value="1"/>
</dbReference>
<evidence type="ECO:0000313" key="10">
    <source>
        <dbReference type="Proteomes" id="UP000837803"/>
    </source>
</evidence>
<name>A0ABN8F2Q1_9BACT</name>
<dbReference type="PRINTS" id="PR00344">
    <property type="entry name" value="BCTRLSENSOR"/>
</dbReference>
<feature type="domain" description="Histidine kinase" evidence="8">
    <location>
        <begin position="501"/>
        <end position="718"/>
    </location>
</feature>
<dbReference type="Pfam" id="PF02518">
    <property type="entry name" value="HATPase_c"/>
    <property type="match status" value="1"/>
</dbReference>
<keyword evidence="5 9" id="KW-0808">Transferase</keyword>
<dbReference type="InterPro" id="IPR003661">
    <property type="entry name" value="HisK_dim/P_dom"/>
</dbReference>
<evidence type="ECO:0000256" key="5">
    <source>
        <dbReference type="ARBA" id="ARBA00022679"/>
    </source>
</evidence>
<dbReference type="InterPro" id="IPR005467">
    <property type="entry name" value="His_kinase_dom"/>
</dbReference>
<dbReference type="InterPro" id="IPR013515">
    <property type="entry name" value="Phytochrome_cen-reg"/>
</dbReference>